<feature type="region of interest" description="Disordered" evidence="4">
    <location>
        <begin position="25"/>
        <end position="55"/>
    </location>
</feature>
<feature type="chain" id="PRO_5028438271" evidence="5">
    <location>
        <begin position="25"/>
        <end position="71"/>
    </location>
</feature>
<sequence length="71" mass="8328">MFTLKKSLSLVFFLGMVSLSFCKAERSKTDVEPRDGPPEEENTNENEENGEEVEKRQKSYADLWCQFHYMC</sequence>
<dbReference type="InterPro" id="IPR004275">
    <property type="entry name" value="Frog_antimicrobial_propeptide"/>
</dbReference>
<dbReference type="EMBL" id="MN722641">
    <property type="protein sequence ID" value="QLI63284.1"/>
    <property type="molecule type" value="mRNA"/>
</dbReference>
<dbReference type="Pfam" id="PF03032">
    <property type="entry name" value="FSAP_sig_propep"/>
    <property type="match status" value="1"/>
</dbReference>
<feature type="compositionally biased region" description="Acidic residues" evidence="4">
    <location>
        <begin position="38"/>
        <end position="51"/>
    </location>
</feature>
<evidence type="ECO:0000256" key="3">
    <source>
        <dbReference type="ARBA" id="ARBA00022729"/>
    </source>
</evidence>
<keyword evidence="2" id="KW-0964">Secreted</keyword>
<evidence type="ECO:0000256" key="4">
    <source>
        <dbReference type="SAM" id="MobiDB-lite"/>
    </source>
</evidence>
<evidence type="ECO:0000256" key="5">
    <source>
        <dbReference type="SAM" id="SignalP"/>
    </source>
</evidence>
<organism evidence="7">
    <name type="scientific">Fejervarya limnocharis</name>
    <name type="common">Boie's wart frog</name>
    <name type="synonym">Rana limnocharis</name>
    <dbReference type="NCBI Taxonomy" id="110108"/>
    <lineage>
        <taxon>Eukaryota</taxon>
        <taxon>Metazoa</taxon>
        <taxon>Chordata</taxon>
        <taxon>Craniata</taxon>
        <taxon>Vertebrata</taxon>
        <taxon>Euteleostomi</taxon>
        <taxon>Amphibia</taxon>
        <taxon>Batrachia</taxon>
        <taxon>Anura</taxon>
        <taxon>Neobatrachia</taxon>
        <taxon>Ranoidea</taxon>
        <taxon>Dicroglossidae</taxon>
        <taxon>Dicroglossinae</taxon>
        <taxon>Fejervarya</taxon>
    </lineage>
</organism>
<evidence type="ECO:0000313" key="7">
    <source>
        <dbReference type="EMBL" id="QLI63284.1"/>
    </source>
</evidence>
<evidence type="ECO:0000256" key="2">
    <source>
        <dbReference type="ARBA" id="ARBA00022525"/>
    </source>
</evidence>
<dbReference type="GO" id="GO:0005576">
    <property type="term" value="C:extracellular region"/>
    <property type="evidence" value="ECO:0007669"/>
    <property type="project" value="UniProtKB-SubCell"/>
</dbReference>
<protein>
    <submittedName>
        <fullName evidence="7">RL-QN15</fullName>
    </submittedName>
</protein>
<dbReference type="AlphaFoldDB" id="A0A7D5UPA0"/>
<feature type="signal peptide" evidence="5">
    <location>
        <begin position="1"/>
        <end position="24"/>
    </location>
</feature>
<reference evidence="7" key="1">
    <citation type="submission" date="2019-11" db="EMBL/GenBank/DDBJ databases">
        <title>Discovery of a small novel peptide with remarkable efficacy in the acceleration of skin wound repair.</title>
        <authorList>
            <person name="Yang X."/>
        </authorList>
    </citation>
    <scope>NUCLEOTIDE SEQUENCE</scope>
    <source>
        <tissue evidence="7">Skin</tissue>
    </source>
</reference>
<dbReference type="GO" id="GO:0050832">
    <property type="term" value="P:defense response to fungus"/>
    <property type="evidence" value="ECO:0007669"/>
    <property type="project" value="UniProtKB-ARBA"/>
</dbReference>
<comment type="subcellular location">
    <subcellularLocation>
        <location evidence="1">Secreted</location>
    </subcellularLocation>
</comment>
<feature type="domain" description="Frog antimicrobial peptide propeptide" evidence="6">
    <location>
        <begin position="2"/>
        <end position="43"/>
    </location>
</feature>
<dbReference type="GO" id="GO:0061844">
    <property type="term" value="P:antimicrobial humoral immune response mediated by antimicrobial peptide"/>
    <property type="evidence" value="ECO:0007669"/>
    <property type="project" value="UniProtKB-ARBA"/>
</dbReference>
<keyword evidence="3 5" id="KW-0732">Signal</keyword>
<accession>A0A7D5UPA0</accession>
<name>A0A7D5UPA0_FEJLI</name>
<feature type="compositionally biased region" description="Basic and acidic residues" evidence="4">
    <location>
        <begin position="25"/>
        <end position="37"/>
    </location>
</feature>
<proteinExistence type="evidence at transcript level"/>
<evidence type="ECO:0000256" key="1">
    <source>
        <dbReference type="ARBA" id="ARBA00004613"/>
    </source>
</evidence>
<evidence type="ECO:0000259" key="6">
    <source>
        <dbReference type="Pfam" id="PF03032"/>
    </source>
</evidence>